<evidence type="ECO:0000313" key="1">
    <source>
        <dbReference type="EMBL" id="KAI8559843.1"/>
    </source>
</evidence>
<gene>
    <name evidence="1" type="ORF">RHMOL_Rhmol04G0206500</name>
</gene>
<keyword evidence="2" id="KW-1185">Reference proteome</keyword>
<reference evidence="1" key="1">
    <citation type="submission" date="2022-02" db="EMBL/GenBank/DDBJ databases">
        <title>Plant Genome Project.</title>
        <authorList>
            <person name="Zhang R.-G."/>
        </authorList>
    </citation>
    <scope>NUCLEOTIDE SEQUENCE</scope>
    <source>
        <strain evidence="1">AT1</strain>
    </source>
</reference>
<protein>
    <submittedName>
        <fullName evidence="1">Uncharacterized protein</fullName>
    </submittedName>
</protein>
<name>A0ACC0P4U0_RHOML</name>
<organism evidence="1 2">
    <name type="scientific">Rhododendron molle</name>
    <name type="common">Chinese azalea</name>
    <name type="synonym">Azalea mollis</name>
    <dbReference type="NCBI Taxonomy" id="49168"/>
    <lineage>
        <taxon>Eukaryota</taxon>
        <taxon>Viridiplantae</taxon>
        <taxon>Streptophyta</taxon>
        <taxon>Embryophyta</taxon>
        <taxon>Tracheophyta</taxon>
        <taxon>Spermatophyta</taxon>
        <taxon>Magnoliopsida</taxon>
        <taxon>eudicotyledons</taxon>
        <taxon>Gunneridae</taxon>
        <taxon>Pentapetalae</taxon>
        <taxon>asterids</taxon>
        <taxon>Ericales</taxon>
        <taxon>Ericaceae</taxon>
        <taxon>Ericoideae</taxon>
        <taxon>Rhodoreae</taxon>
        <taxon>Rhododendron</taxon>
    </lineage>
</organism>
<dbReference type="EMBL" id="CM046391">
    <property type="protein sequence ID" value="KAI8559843.1"/>
    <property type="molecule type" value="Genomic_DNA"/>
</dbReference>
<dbReference type="Proteomes" id="UP001062846">
    <property type="component" value="Chromosome 4"/>
</dbReference>
<proteinExistence type="predicted"/>
<evidence type="ECO:0000313" key="2">
    <source>
        <dbReference type="Proteomes" id="UP001062846"/>
    </source>
</evidence>
<comment type="caution">
    <text evidence="1">The sequence shown here is derived from an EMBL/GenBank/DDBJ whole genome shotgun (WGS) entry which is preliminary data.</text>
</comment>
<accession>A0ACC0P4U0</accession>
<sequence length="309" mass="35936">MAKNRRPKMRFSCERGGKYRLFINKAKDKGGNVKENDKKPKAKKIARVTGTKKCKCPFELRCVKGLEGWTVTVFNGNHNHPPAEQLKGHAYPRRLSSKQSTMLVDMCVSSLSKPREILSLIKGKDKFNVSTIKTIYNARYKHGFKERAGRSQMQYLSAKLQEHGYIEFNRKDDNDCVKDLFWSHPTSGDMLRAFPQVLLMDCTYKTNRYRFPLLQIIGVTSTERTFSATFAFINREKEKNYTWMLENLKSMMDPDALPGIIVTDWELALMNVITRVFPTSSHLLCRWHTGQNVYAKYRKMFDETTWALF</sequence>